<sequence>MRVIFDHTDNEAGVGRSHGGHEAPPLQLFTQLPPEHINSSIKGIYINFALRTQWWTTLLKATEKLPLKITSGIQQGMIWSPYLYLAYKDKFSATFHELPAHYELDKDTGVIVCTWFGVHPRHWPLSLYRVSEVKYDKPARLKG</sequence>
<dbReference type="Proteomes" id="UP000324222">
    <property type="component" value="Unassembled WGS sequence"/>
</dbReference>
<name>A0A5B7HWP3_PORTR</name>
<keyword evidence="2" id="KW-1185">Reference proteome</keyword>
<evidence type="ECO:0000313" key="2">
    <source>
        <dbReference type="Proteomes" id="UP000324222"/>
    </source>
</evidence>
<reference evidence="1 2" key="1">
    <citation type="submission" date="2019-05" db="EMBL/GenBank/DDBJ databases">
        <title>Another draft genome of Portunus trituberculatus and its Hox gene families provides insights of decapod evolution.</title>
        <authorList>
            <person name="Jeong J.-H."/>
            <person name="Song I."/>
            <person name="Kim S."/>
            <person name="Choi T."/>
            <person name="Kim D."/>
            <person name="Ryu S."/>
            <person name="Kim W."/>
        </authorList>
    </citation>
    <scope>NUCLEOTIDE SEQUENCE [LARGE SCALE GENOMIC DNA]</scope>
    <source>
        <tissue evidence="1">Muscle</tissue>
    </source>
</reference>
<protein>
    <submittedName>
        <fullName evidence="1">Uncharacterized protein</fullName>
    </submittedName>
</protein>
<evidence type="ECO:0000313" key="1">
    <source>
        <dbReference type="EMBL" id="MPC74179.1"/>
    </source>
</evidence>
<comment type="caution">
    <text evidence="1">The sequence shown here is derived from an EMBL/GenBank/DDBJ whole genome shotgun (WGS) entry which is preliminary data.</text>
</comment>
<gene>
    <name evidence="1" type="ORF">E2C01_068529</name>
</gene>
<proteinExistence type="predicted"/>
<organism evidence="1 2">
    <name type="scientific">Portunus trituberculatus</name>
    <name type="common">Swimming crab</name>
    <name type="synonym">Neptunus trituberculatus</name>
    <dbReference type="NCBI Taxonomy" id="210409"/>
    <lineage>
        <taxon>Eukaryota</taxon>
        <taxon>Metazoa</taxon>
        <taxon>Ecdysozoa</taxon>
        <taxon>Arthropoda</taxon>
        <taxon>Crustacea</taxon>
        <taxon>Multicrustacea</taxon>
        <taxon>Malacostraca</taxon>
        <taxon>Eumalacostraca</taxon>
        <taxon>Eucarida</taxon>
        <taxon>Decapoda</taxon>
        <taxon>Pleocyemata</taxon>
        <taxon>Brachyura</taxon>
        <taxon>Eubrachyura</taxon>
        <taxon>Portunoidea</taxon>
        <taxon>Portunidae</taxon>
        <taxon>Portuninae</taxon>
        <taxon>Portunus</taxon>
    </lineage>
</organism>
<accession>A0A5B7HWP3</accession>
<dbReference type="EMBL" id="VSRR010038401">
    <property type="protein sequence ID" value="MPC74179.1"/>
    <property type="molecule type" value="Genomic_DNA"/>
</dbReference>
<dbReference type="AlphaFoldDB" id="A0A5B7HWP3"/>